<dbReference type="AlphaFoldDB" id="A0A915DQX3"/>
<sequence length="114" mass="12577">MIRVSTTLEGHDDVKETLDDVLGAVDMSVGGLAGTLVLVYNSSEAVKAGYVNEREEPAHRVANEFGRNVTYAGPFDYGQLAKQEADALYPVLLKLAAQYRDTFFADYQSERRSI</sequence>
<dbReference type="WBParaSite" id="jg21967">
    <property type="protein sequence ID" value="jg21967"/>
    <property type="gene ID" value="jg21967"/>
</dbReference>
<reference evidence="2" key="1">
    <citation type="submission" date="2022-11" db="UniProtKB">
        <authorList>
            <consortium name="WormBaseParasite"/>
        </authorList>
    </citation>
    <scope>IDENTIFICATION</scope>
</reference>
<name>A0A915DQX3_9BILA</name>
<protein>
    <submittedName>
        <fullName evidence="2">Uncharacterized protein</fullName>
    </submittedName>
</protein>
<organism evidence="1 2">
    <name type="scientific">Ditylenchus dipsaci</name>
    <dbReference type="NCBI Taxonomy" id="166011"/>
    <lineage>
        <taxon>Eukaryota</taxon>
        <taxon>Metazoa</taxon>
        <taxon>Ecdysozoa</taxon>
        <taxon>Nematoda</taxon>
        <taxon>Chromadorea</taxon>
        <taxon>Rhabditida</taxon>
        <taxon>Tylenchina</taxon>
        <taxon>Tylenchomorpha</taxon>
        <taxon>Sphaerularioidea</taxon>
        <taxon>Anguinidae</taxon>
        <taxon>Anguininae</taxon>
        <taxon>Ditylenchus</taxon>
    </lineage>
</organism>
<evidence type="ECO:0000313" key="1">
    <source>
        <dbReference type="Proteomes" id="UP000887574"/>
    </source>
</evidence>
<accession>A0A915DQX3</accession>
<evidence type="ECO:0000313" key="2">
    <source>
        <dbReference type="WBParaSite" id="jg21967"/>
    </source>
</evidence>
<proteinExistence type="predicted"/>
<dbReference type="Proteomes" id="UP000887574">
    <property type="component" value="Unplaced"/>
</dbReference>
<keyword evidence="1" id="KW-1185">Reference proteome</keyword>